<dbReference type="PANTHER" id="PTHR31232:SF149">
    <property type="entry name" value="S-PROTEIN HOMOLOG"/>
    <property type="match status" value="1"/>
</dbReference>
<dbReference type="EMBL" id="JARBHA010000019">
    <property type="protein sequence ID" value="KAJ9672595.1"/>
    <property type="molecule type" value="Genomic_DNA"/>
</dbReference>
<comment type="subcellular location">
    <subcellularLocation>
        <location evidence="1 6">Secreted</location>
    </subcellularLocation>
</comment>
<evidence type="ECO:0000256" key="1">
    <source>
        <dbReference type="ARBA" id="ARBA00004613"/>
    </source>
</evidence>
<evidence type="ECO:0000256" key="5">
    <source>
        <dbReference type="ARBA" id="ARBA00022729"/>
    </source>
</evidence>
<reference evidence="7 8" key="1">
    <citation type="journal article" date="2023" name="BMC Biotechnol.">
        <title>Vitis rotundifolia cv Carlos genome sequencing.</title>
        <authorList>
            <person name="Huff M."/>
            <person name="Hulse-Kemp A."/>
            <person name="Scheffler B."/>
            <person name="Youngblood R."/>
            <person name="Simpson S."/>
            <person name="Babiker E."/>
            <person name="Staton M."/>
        </authorList>
    </citation>
    <scope>NUCLEOTIDE SEQUENCE [LARGE SCALE GENOMIC DNA]</scope>
    <source>
        <tissue evidence="7">Leaf</tissue>
    </source>
</reference>
<proteinExistence type="inferred from homology"/>
<dbReference type="GO" id="GO:0060320">
    <property type="term" value="P:rejection of self pollen"/>
    <property type="evidence" value="ECO:0007669"/>
    <property type="project" value="UniProtKB-KW"/>
</dbReference>
<keyword evidence="5" id="KW-0732">Signal</keyword>
<evidence type="ECO:0000313" key="8">
    <source>
        <dbReference type="Proteomes" id="UP001168098"/>
    </source>
</evidence>
<sequence>MKETKHQFTPGKKITTMVPFSRCLFSFVLLVFLVRWCDGALIEKKVHLRIINDLGNGSDLNLHCKSKDDDLGVHVLAPHQFFEFSFRPNFWVTTLYFCRFWWGDESHWFDIYVERRDVGRCNKKCWWTVAAVGPCLLDARVQRYTLCENWKDQQPEGSSQVATGNDIARMYNDTKHLEGNEKEGNDIIIY</sequence>
<protein>
    <recommendedName>
        <fullName evidence="6">S-protein homolog</fullName>
    </recommendedName>
</protein>
<evidence type="ECO:0000256" key="4">
    <source>
        <dbReference type="ARBA" id="ARBA00022525"/>
    </source>
</evidence>
<keyword evidence="3 6" id="KW-0713">Self-incompatibility</keyword>
<dbReference type="GO" id="GO:0005576">
    <property type="term" value="C:extracellular region"/>
    <property type="evidence" value="ECO:0007669"/>
    <property type="project" value="UniProtKB-SubCell"/>
</dbReference>
<comment type="caution">
    <text evidence="7">The sequence shown here is derived from an EMBL/GenBank/DDBJ whole genome shotgun (WGS) entry which is preliminary data.</text>
</comment>
<keyword evidence="8" id="KW-1185">Reference proteome</keyword>
<name>A0AA39D776_VITRO</name>
<comment type="similarity">
    <text evidence="2 6">Belongs to the plant self-incompatibility (S1) protein family.</text>
</comment>
<evidence type="ECO:0000256" key="6">
    <source>
        <dbReference type="RuleBase" id="RU367044"/>
    </source>
</evidence>
<dbReference type="InterPro" id="IPR010264">
    <property type="entry name" value="Self-incomp_S1"/>
</dbReference>
<gene>
    <name evidence="7" type="ORF">PVL29_025993</name>
</gene>
<dbReference type="AlphaFoldDB" id="A0AA39D776"/>
<organism evidence="7 8">
    <name type="scientific">Vitis rotundifolia</name>
    <name type="common">Muscadine grape</name>
    <dbReference type="NCBI Taxonomy" id="103349"/>
    <lineage>
        <taxon>Eukaryota</taxon>
        <taxon>Viridiplantae</taxon>
        <taxon>Streptophyta</taxon>
        <taxon>Embryophyta</taxon>
        <taxon>Tracheophyta</taxon>
        <taxon>Spermatophyta</taxon>
        <taxon>Magnoliopsida</taxon>
        <taxon>eudicotyledons</taxon>
        <taxon>Gunneridae</taxon>
        <taxon>Pentapetalae</taxon>
        <taxon>rosids</taxon>
        <taxon>Vitales</taxon>
        <taxon>Vitaceae</taxon>
        <taxon>Viteae</taxon>
        <taxon>Vitis</taxon>
    </lineage>
</organism>
<dbReference type="Pfam" id="PF05938">
    <property type="entry name" value="Self-incomp_S1"/>
    <property type="match status" value="1"/>
</dbReference>
<evidence type="ECO:0000256" key="2">
    <source>
        <dbReference type="ARBA" id="ARBA00005581"/>
    </source>
</evidence>
<keyword evidence="4 6" id="KW-0964">Secreted</keyword>
<evidence type="ECO:0000313" key="7">
    <source>
        <dbReference type="EMBL" id="KAJ9672595.1"/>
    </source>
</evidence>
<accession>A0AA39D776</accession>
<dbReference type="PANTHER" id="PTHR31232">
    <property type="match status" value="1"/>
</dbReference>
<evidence type="ECO:0000256" key="3">
    <source>
        <dbReference type="ARBA" id="ARBA00022471"/>
    </source>
</evidence>
<dbReference type="Proteomes" id="UP001168098">
    <property type="component" value="Unassembled WGS sequence"/>
</dbReference>